<dbReference type="AlphaFoldDB" id="A0A7Z7HNU6"/>
<evidence type="ECO:0000313" key="1">
    <source>
        <dbReference type="EMBL" id="SMB21114.1"/>
    </source>
</evidence>
<dbReference type="Gene3D" id="3.40.50.11350">
    <property type="match status" value="1"/>
</dbReference>
<reference evidence="1" key="1">
    <citation type="submission" date="2017-03" db="EMBL/GenBank/DDBJ databases">
        <authorList>
            <consortium name="AG Boll"/>
        </authorList>
    </citation>
    <scope>NUCLEOTIDE SEQUENCE [LARGE SCALE GENOMIC DNA]</scope>
    <source>
        <strain evidence="1">Chol</strain>
    </source>
</reference>
<proteinExistence type="predicted"/>
<evidence type="ECO:0000313" key="2">
    <source>
        <dbReference type="Proteomes" id="UP000242886"/>
    </source>
</evidence>
<evidence type="ECO:0008006" key="3">
    <source>
        <dbReference type="Google" id="ProtNLM"/>
    </source>
</evidence>
<organism evidence="1 2">
    <name type="scientific">Sterolibacterium denitrificans</name>
    <dbReference type="NCBI Taxonomy" id="157592"/>
    <lineage>
        <taxon>Bacteria</taxon>
        <taxon>Pseudomonadati</taxon>
        <taxon>Pseudomonadota</taxon>
        <taxon>Betaproteobacteria</taxon>
        <taxon>Nitrosomonadales</taxon>
        <taxon>Sterolibacteriaceae</taxon>
        <taxon>Sterolibacterium</taxon>
    </lineage>
</organism>
<dbReference type="EMBL" id="LT837803">
    <property type="protein sequence ID" value="SMB21114.1"/>
    <property type="molecule type" value="Genomic_DNA"/>
</dbReference>
<dbReference type="Proteomes" id="UP000242886">
    <property type="component" value="Chromosome SDENCHOL"/>
</dbReference>
<sequence length="310" mass="34933">MPKLYIDEFVGISNRLEALPYAFAIRQAYGHDIVLDWRELDSFSVDETTRGKVGLLARLGAVRVRDDDAERLFDTLHGRKVILRALEGPDDRLQPVYLETARKLHLAPHLAASIRESFARRQGRPVVGVHIRQGDYELVSNERYEIAGKEWPAVPVWWYARQMERIRARQPDVCFFLSCTGDPAAFREIHESFDVFTLDVNSHYHYKGDDHHSTVNPVADLFALACCPVILATPISGYSHWAANALGAPSAAIVPLPGATRDEPRAGLVRLYGQRMTRWRAAGREGTDTRPLDAVLGEVDFSRSADTDWL</sequence>
<accession>A0A7Z7HNU6</accession>
<dbReference type="RefSeq" id="WP_154715692.1">
    <property type="nucleotide sequence ID" value="NZ_LT837803.1"/>
</dbReference>
<name>A0A7Z7HNU6_9PROT</name>
<protein>
    <recommendedName>
        <fullName evidence="3">Glycosyl transferase family 11</fullName>
    </recommendedName>
</protein>
<keyword evidence="2" id="KW-1185">Reference proteome</keyword>
<gene>
    <name evidence="1" type="ORF">SDENCHOL_10122</name>
</gene>